<dbReference type="InterPro" id="IPR006652">
    <property type="entry name" value="Kelch_1"/>
</dbReference>
<dbReference type="AlphaFoldDB" id="A0A3P3QQQ1"/>
<evidence type="ECO:0000259" key="4">
    <source>
        <dbReference type="Pfam" id="PF24981"/>
    </source>
</evidence>
<keyword evidence="3" id="KW-0732">Signal</keyword>
<proteinExistence type="predicted"/>
<evidence type="ECO:0000313" key="6">
    <source>
        <dbReference type="Proteomes" id="UP000276260"/>
    </source>
</evidence>
<evidence type="ECO:0000256" key="2">
    <source>
        <dbReference type="ARBA" id="ARBA00022737"/>
    </source>
</evidence>
<keyword evidence="1" id="KW-0880">Kelch repeat</keyword>
<dbReference type="OrthoDB" id="246387at2"/>
<sequence>MKLILILWAALSFQLQATPLIWQKKADLLQAVQEIYPTVFQGEIYVAGGLSSELPQQQGHMTAAVQIYNPSKDQWRYGPSLPEGRHHAQLVAVADELFLLGGFVQSESGWWSASADVLQLDQKAGRWAKVAELPAPISETVTWVLDGKIHLISGRSPSSSANGQWADQRDVNSHWVFDPQSLSTSQAAALPVAKNSAAGVSTKAGGYLLGGRQVKGGNQAQLHYFDARTAQWRTLAAMPKAQAGLAAAWLGPQLLAFGGEFFERGGGVFSQVWSYEADSDLWQQRGQMPLPRHGLGAVTLDNAIYLIGGATAAGLKQTSATVDRVSGR</sequence>
<dbReference type="PANTHER" id="PTHR45632">
    <property type="entry name" value="LD33804P"/>
    <property type="match status" value="1"/>
</dbReference>
<dbReference type="EMBL" id="RRCF01000001">
    <property type="protein sequence ID" value="RRJ23068.1"/>
    <property type="molecule type" value="Genomic_DNA"/>
</dbReference>
<dbReference type="InterPro" id="IPR011043">
    <property type="entry name" value="Gal_Oxase/kelch_b-propeller"/>
</dbReference>
<dbReference type="Gene3D" id="2.120.10.80">
    <property type="entry name" value="Kelch-type beta propeller"/>
    <property type="match status" value="2"/>
</dbReference>
<accession>A0A3P3QQQ1</accession>
<organism evidence="5 6">
    <name type="scientific">Rheinheimera mesophila</name>
    <dbReference type="NCBI Taxonomy" id="1547515"/>
    <lineage>
        <taxon>Bacteria</taxon>
        <taxon>Pseudomonadati</taxon>
        <taxon>Pseudomonadota</taxon>
        <taxon>Gammaproteobacteria</taxon>
        <taxon>Chromatiales</taxon>
        <taxon>Chromatiaceae</taxon>
        <taxon>Rheinheimera</taxon>
    </lineage>
</organism>
<feature type="signal peptide" evidence="3">
    <location>
        <begin position="1"/>
        <end position="17"/>
    </location>
</feature>
<name>A0A3P3QQQ1_9GAMM</name>
<evidence type="ECO:0000256" key="1">
    <source>
        <dbReference type="ARBA" id="ARBA00022441"/>
    </source>
</evidence>
<dbReference type="PANTHER" id="PTHR45632:SF24">
    <property type="entry name" value="GALACTOSE OXIDASE"/>
    <property type="match status" value="1"/>
</dbReference>
<feature type="domain" description="Attractin/MKLN-like beta-propeller" evidence="4">
    <location>
        <begin position="44"/>
        <end position="312"/>
    </location>
</feature>
<comment type="caution">
    <text evidence="5">The sequence shown here is derived from an EMBL/GenBank/DDBJ whole genome shotgun (WGS) entry which is preliminary data.</text>
</comment>
<dbReference type="SUPFAM" id="SSF50965">
    <property type="entry name" value="Galactose oxidase, central domain"/>
    <property type="match status" value="1"/>
</dbReference>
<evidence type="ECO:0000313" key="5">
    <source>
        <dbReference type="EMBL" id="RRJ23068.1"/>
    </source>
</evidence>
<dbReference type="Proteomes" id="UP000276260">
    <property type="component" value="Unassembled WGS sequence"/>
</dbReference>
<feature type="chain" id="PRO_5018780585" evidence="3">
    <location>
        <begin position="18"/>
        <end position="328"/>
    </location>
</feature>
<dbReference type="InterPro" id="IPR056737">
    <property type="entry name" value="Beta-prop_ATRN-MKLN-like"/>
</dbReference>
<dbReference type="SMART" id="SM00612">
    <property type="entry name" value="Kelch"/>
    <property type="match status" value="3"/>
</dbReference>
<dbReference type="InterPro" id="IPR015915">
    <property type="entry name" value="Kelch-typ_b-propeller"/>
</dbReference>
<keyword evidence="6" id="KW-1185">Reference proteome</keyword>
<dbReference type="RefSeq" id="WP_046519292.1">
    <property type="nucleotide sequence ID" value="NZ_LAVS01000010.1"/>
</dbReference>
<evidence type="ECO:0000256" key="3">
    <source>
        <dbReference type="SAM" id="SignalP"/>
    </source>
</evidence>
<reference evidence="5 6" key="1">
    <citation type="submission" date="2018-11" db="EMBL/GenBank/DDBJ databases">
        <title>Draft genome analysis of Rheinheimera mesophila isolated from an industrial waste site.</title>
        <authorList>
            <person name="Yu Q."/>
            <person name="Qi Y."/>
            <person name="Zhang H."/>
            <person name="Lu Y."/>
            <person name="Pu J."/>
        </authorList>
    </citation>
    <scope>NUCLEOTIDE SEQUENCE [LARGE SCALE GENOMIC DNA]</scope>
    <source>
        <strain evidence="5 6">IITR13</strain>
    </source>
</reference>
<dbReference type="Pfam" id="PF24981">
    <property type="entry name" value="Beta-prop_ATRN-LZTR1"/>
    <property type="match status" value="1"/>
</dbReference>
<keyword evidence="2" id="KW-0677">Repeat</keyword>
<gene>
    <name evidence="5" type="ORF">EIK76_02980</name>
</gene>
<protein>
    <submittedName>
        <fullName evidence="5">Kelch-like protein</fullName>
    </submittedName>
</protein>